<keyword evidence="4" id="KW-1185">Reference proteome</keyword>
<dbReference type="SUPFAM" id="SSF49373">
    <property type="entry name" value="Invasin/intimin cell-adhesion fragments"/>
    <property type="match status" value="4"/>
</dbReference>
<dbReference type="Pfam" id="PF02368">
    <property type="entry name" value="Big_2"/>
    <property type="match status" value="4"/>
</dbReference>
<keyword evidence="1" id="KW-0732">Signal</keyword>
<dbReference type="Gene3D" id="2.60.40.1080">
    <property type="match status" value="5"/>
</dbReference>
<dbReference type="Proteomes" id="UP000244925">
    <property type="component" value="Unassembled WGS sequence"/>
</dbReference>
<feature type="domain" description="BIG2" evidence="2">
    <location>
        <begin position="971"/>
        <end position="1047"/>
    </location>
</feature>
<comment type="caution">
    <text evidence="3">The sequence shown here is derived from an EMBL/GenBank/DDBJ whole genome shotgun (WGS) entry which is preliminary data.</text>
</comment>
<evidence type="ECO:0000313" key="4">
    <source>
        <dbReference type="Proteomes" id="UP000244925"/>
    </source>
</evidence>
<name>A0A2V1IRU7_9BACT</name>
<dbReference type="PANTHER" id="PTHR45661">
    <property type="entry name" value="SURFACE ANTIGEN"/>
    <property type="match status" value="1"/>
</dbReference>
<feature type="domain" description="BIG2" evidence="2">
    <location>
        <begin position="620"/>
        <end position="700"/>
    </location>
</feature>
<dbReference type="SUPFAM" id="SSF52058">
    <property type="entry name" value="L domain-like"/>
    <property type="match status" value="2"/>
</dbReference>
<dbReference type="Pfam" id="PF13306">
    <property type="entry name" value="LRR_5"/>
    <property type="match status" value="3"/>
</dbReference>
<proteinExistence type="predicted"/>
<dbReference type="AlphaFoldDB" id="A0A2V1IRU7"/>
<evidence type="ECO:0000313" key="3">
    <source>
        <dbReference type="EMBL" id="PWB07192.1"/>
    </source>
</evidence>
<dbReference type="Gene3D" id="3.80.10.10">
    <property type="entry name" value="Ribonuclease Inhibitor"/>
    <property type="match status" value="3"/>
</dbReference>
<sequence>MTSIMIKYLLMALLWIAAPCASSQTIFEYHRSTYDVLRFETLAGRSGECRLLKPSSGNKPYGYSSSSYVVPDEVTDRDTGQKYRVTEIGAEAFMGSNNVLSVELPLWLKKIDLDAFRSCGQLKEIAIPDGVTEIGPRAFMLCAKLAKVEMASRSMLATIGGEAFSGCKSLKSFTIAENVTYVGSEAFANSGIENIQFNATRCPMSGTRYQPPLSGTSSVRVTFGENVRMIPDNFFAGVKRMYSFDVPESVSEIGEAAFLGCPDLQVVRVPASVNKVGSSAFEGCVSMVESDLSSVTTLGRSVFKGCTKLAKAVLSQRLDKIPDETFMGCVALEDFAIPSAVRMIGKRAFQRCAALPLDGVALWPKHLATIDTRAFEGCELLISLPPASVRYGDYALSATGLESGKVLSTTLGKAVFADCLSLKSLSTQSGMGLTVIPDSLFAGCRAMEVMPVMSIDLESIGDEAFRDCVSLHAVDVPAGCESIGNGAFDGCTGLRAVKLNNRLSSIGSVAFRGCSSLQAIDVPDMVENIWAATFSGCSSLESVGIGCHVVSIATDAFDGCADVTHVTVTALQPPTTTDRFFPADVFASAMLYEPAERGAAYAAANGWRLFHQRTTLEPVKAVNILFEPAHGTDIQLQQGDASRIKAQVVPDNATYQALEWHSSDESVVAVDPDGTLHGLQVGEAIVTVRLVKGDVPAFVFRVYVDPKPVAMILIDEESVELTEGDTRALAAAVYPANATDRRVEWRSSDESVVTVSADGLLTALVPGEAVVTVAALDGSGVVASCDVKVLKRIIPVAGVTLDVSEMELIEGDTHGLSAIVTPDDATDNGVDWSSTDESVAVVAADGTVTAVAPGMAEIKATAHDGFGQEAVCRVTVKRRIISVEEVALTANAAECTEGDEIEFALTYGPSDATEPEVEWSVSDPEMARMISPGRFLIMRPGEVTVTVTVTTPDGVARSASATVKASPRIYLVATIVLSSEEVELTEGETMQLTAAVTPDNATDSRVSWAVSDAHVATVSESGLIEALAEGSAVVTASAIDGSGVVAECRVKVVAAPVVSGIRSPWDGMTDGAETVTVSDLAGRIVYSGRADGLKGASLPHGYYIVATPRRVVKVLIR</sequence>
<feature type="signal peptide" evidence="1">
    <location>
        <begin position="1"/>
        <end position="23"/>
    </location>
</feature>
<dbReference type="InterPro" id="IPR053139">
    <property type="entry name" value="Surface_bspA-like"/>
</dbReference>
<evidence type="ECO:0000259" key="2">
    <source>
        <dbReference type="SMART" id="SM00635"/>
    </source>
</evidence>
<dbReference type="InterPro" id="IPR032675">
    <property type="entry name" value="LRR_dom_sf"/>
</dbReference>
<protein>
    <recommendedName>
        <fullName evidence="2">BIG2 domain-containing protein</fullName>
    </recommendedName>
</protein>
<accession>A0A2V1IRU7</accession>
<organism evidence="3 4">
    <name type="scientific">Paramuribaculum intestinale</name>
    <dbReference type="NCBI Taxonomy" id="2094151"/>
    <lineage>
        <taxon>Bacteria</taxon>
        <taxon>Pseudomonadati</taxon>
        <taxon>Bacteroidota</taxon>
        <taxon>Bacteroidia</taxon>
        <taxon>Bacteroidales</taxon>
        <taxon>Muribaculaceae</taxon>
        <taxon>Paramuribaculum</taxon>
    </lineage>
</organism>
<dbReference type="InterPro" id="IPR026906">
    <property type="entry name" value="LRR_5"/>
</dbReference>
<gene>
    <name evidence="3" type="ORF">C5O25_08125</name>
</gene>
<dbReference type="SMART" id="SM00635">
    <property type="entry name" value="BID_2"/>
    <property type="match status" value="5"/>
</dbReference>
<dbReference type="InterPro" id="IPR003343">
    <property type="entry name" value="Big_2"/>
</dbReference>
<evidence type="ECO:0000256" key="1">
    <source>
        <dbReference type="SAM" id="SignalP"/>
    </source>
</evidence>
<reference evidence="4" key="1">
    <citation type="submission" date="2018-02" db="EMBL/GenBank/DDBJ databases">
        <authorList>
            <person name="Clavel T."/>
            <person name="Strowig T."/>
        </authorList>
    </citation>
    <scope>NUCLEOTIDE SEQUENCE [LARGE SCALE GENOMIC DNA]</scope>
    <source>
        <strain evidence="4">DSM 100764</strain>
    </source>
</reference>
<dbReference type="InterPro" id="IPR008964">
    <property type="entry name" value="Invasin/intimin_cell_adhesion"/>
</dbReference>
<dbReference type="EMBL" id="PUBV01000015">
    <property type="protein sequence ID" value="PWB07192.1"/>
    <property type="molecule type" value="Genomic_DNA"/>
</dbReference>
<dbReference type="PANTHER" id="PTHR45661:SF3">
    <property type="entry name" value="IG-LIKE DOMAIN-CONTAINING PROTEIN"/>
    <property type="match status" value="1"/>
</dbReference>
<feature type="domain" description="BIG2" evidence="2">
    <location>
        <begin position="795"/>
        <end position="872"/>
    </location>
</feature>
<feature type="chain" id="PRO_5015906045" description="BIG2 domain-containing protein" evidence="1">
    <location>
        <begin position="24"/>
        <end position="1117"/>
    </location>
</feature>
<feature type="domain" description="BIG2" evidence="2">
    <location>
        <begin position="882"/>
        <end position="959"/>
    </location>
</feature>
<feature type="domain" description="BIG2" evidence="2">
    <location>
        <begin position="708"/>
        <end position="785"/>
    </location>
</feature>